<dbReference type="Pfam" id="PF00701">
    <property type="entry name" value="DHDPS"/>
    <property type="match status" value="1"/>
</dbReference>
<dbReference type="STRING" id="84035.SAMN05660742_11936"/>
<keyword evidence="10 12" id="KW-0704">Schiff base</keyword>
<dbReference type="SMART" id="SM01130">
    <property type="entry name" value="DHDPS"/>
    <property type="match status" value="1"/>
</dbReference>
<evidence type="ECO:0000256" key="10">
    <source>
        <dbReference type="ARBA" id="ARBA00023270"/>
    </source>
</evidence>
<keyword evidence="6 12" id="KW-0028">Amino-acid biosynthesis</keyword>
<comment type="subcellular location">
    <subcellularLocation>
        <location evidence="12">Cytoplasm</location>
    </subcellularLocation>
</comment>
<dbReference type="GO" id="GO:0005737">
    <property type="term" value="C:cytoplasm"/>
    <property type="evidence" value="ECO:0007669"/>
    <property type="project" value="UniProtKB-SubCell"/>
</dbReference>
<dbReference type="InterPro" id="IPR005263">
    <property type="entry name" value="DapA"/>
</dbReference>
<dbReference type="UniPathway" id="UPA00034">
    <property type="reaction ID" value="UER00017"/>
</dbReference>
<dbReference type="GO" id="GO:0019877">
    <property type="term" value="P:diaminopimelate biosynthetic process"/>
    <property type="evidence" value="ECO:0007669"/>
    <property type="project" value="UniProtKB-UniRule"/>
</dbReference>
<dbReference type="GO" id="GO:0008840">
    <property type="term" value="F:4-hydroxy-tetrahydrodipicolinate synthase activity"/>
    <property type="evidence" value="ECO:0007669"/>
    <property type="project" value="UniProtKB-UniRule"/>
</dbReference>
<name>A0A1H7C3A7_9FIRM</name>
<dbReference type="PANTHER" id="PTHR12128:SF66">
    <property type="entry name" value="4-HYDROXY-2-OXOGLUTARATE ALDOLASE, MITOCHONDRIAL"/>
    <property type="match status" value="1"/>
</dbReference>
<keyword evidence="7 12" id="KW-0220">Diaminopimelate biosynthesis</keyword>
<keyword evidence="17" id="KW-1185">Reference proteome</keyword>
<evidence type="ECO:0000256" key="2">
    <source>
        <dbReference type="ARBA" id="ARBA00005120"/>
    </source>
</evidence>
<dbReference type="NCBIfam" id="TIGR00674">
    <property type="entry name" value="dapA"/>
    <property type="match status" value="1"/>
</dbReference>
<evidence type="ECO:0000256" key="5">
    <source>
        <dbReference type="ARBA" id="ARBA00022490"/>
    </source>
</evidence>
<evidence type="ECO:0000256" key="13">
    <source>
        <dbReference type="PIRNR" id="PIRNR001365"/>
    </source>
</evidence>
<evidence type="ECO:0000256" key="15">
    <source>
        <dbReference type="PIRSR" id="PIRSR001365-2"/>
    </source>
</evidence>
<dbReference type="SUPFAM" id="SSF51569">
    <property type="entry name" value="Aldolase"/>
    <property type="match status" value="1"/>
</dbReference>
<dbReference type="EC" id="4.3.3.7" evidence="4 12"/>
<comment type="subunit">
    <text evidence="12">Homotetramer; dimer of dimers.</text>
</comment>
<dbReference type="GO" id="GO:0009089">
    <property type="term" value="P:lysine biosynthetic process via diaminopimelate"/>
    <property type="evidence" value="ECO:0007669"/>
    <property type="project" value="UniProtKB-UniRule"/>
</dbReference>
<feature type="site" description="Part of a proton relay during catalysis" evidence="12">
    <location>
        <position position="106"/>
    </location>
</feature>
<dbReference type="RefSeq" id="WP_091834148.1">
    <property type="nucleotide sequence ID" value="NZ_FNZK01000019.1"/>
</dbReference>
<keyword evidence="9 12" id="KW-0456">Lyase</keyword>
<comment type="caution">
    <text evidence="12">Was originally thought to be a dihydrodipicolinate synthase (DHDPS), catalyzing the condensation of (S)-aspartate-beta-semialdehyde [(S)-ASA] and pyruvate to dihydrodipicolinate (DHDP). However, it was shown in E.coli that the product of the enzymatic reaction is not dihydrodipicolinate but in fact (4S)-4-hydroxy-2,3,4,5-tetrahydro-(2S)-dipicolinic acid (HTPA), and that the consecutive dehydration reaction leading to DHDP is not spontaneous but catalyzed by DapB.</text>
</comment>
<feature type="binding site" evidence="12 15">
    <location>
        <position position="202"/>
    </location>
    <ligand>
        <name>pyruvate</name>
        <dbReference type="ChEBI" id="CHEBI:15361"/>
    </ligand>
</feature>
<dbReference type="PANTHER" id="PTHR12128">
    <property type="entry name" value="DIHYDRODIPICOLINATE SYNTHASE"/>
    <property type="match status" value="1"/>
</dbReference>
<feature type="site" description="Part of a proton relay during catalysis" evidence="12">
    <location>
        <position position="43"/>
    </location>
</feature>
<accession>A0A1H7C3A7</accession>
<comment type="similarity">
    <text evidence="3 12 13">Belongs to the DapA family.</text>
</comment>
<feature type="binding site" evidence="12 15">
    <location>
        <position position="44"/>
    </location>
    <ligand>
        <name>pyruvate</name>
        <dbReference type="ChEBI" id="CHEBI:15361"/>
    </ligand>
</feature>
<dbReference type="InterPro" id="IPR002220">
    <property type="entry name" value="DapA-like"/>
</dbReference>
<organism evidence="16 17">
    <name type="scientific">Propionispira arboris</name>
    <dbReference type="NCBI Taxonomy" id="84035"/>
    <lineage>
        <taxon>Bacteria</taxon>
        <taxon>Bacillati</taxon>
        <taxon>Bacillota</taxon>
        <taxon>Negativicutes</taxon>
        <taxon>Selenomonadales</taxon>
        <taxon>Selenomonadaceae</taxon>
        <taxon>Propionispira</taxon>
    </lineage>
</organism>
<dbReference type="Gene3D" id="3.20.20.70">
    <property type="entry name" value="Aldolase class I"/>
    <property type="match status" value="1"/>
</dbReference>
<evidence type="ECO:0000313" key="16">
    <source>
        <dbReference type="EMBL" id="SEJ84171.1"/>
    </source>
</evidence>
<dbReference type="InterPro" id="IPR020625">
    <property type="entry name" value="Schiff_base-form_aldolases_AS"/>
</dbReference>
<dbReference type="HAMAP" id="MF_00418">
    <property type="entry name" value="DapA"/>
    <property type="match status" value="1"/>
</dbReference>
<dbReference type="AlphaFoldDB" id="A0A1H7C3A7"/>
<comment type="function">
    <text evidence="1 12">Catalyzes the condensation of (S)-aspartate-beta-semialdehyde [(S)-ASA] and pyruvate to 4-hydroxy-tetrahydrodipicolinate (HTPA).</text>
</comment>
<evidence type="ECO:0000256" key="4">
    <source>
        <dbReference type="ARBA" id="ARBA00012086"/>
    </source>
</evidence>
<evidence type="ECO:0000313" key="17">
    <source>
        <dbReference type="Proteomes" id="UP000199662"/>
    </source>
</evidence>
<dbReference type="Proteomes" id="UP000199662">
    <property type="component" value="Unassembled WGS sequence"/>
</dbReference>
<keyword evidence="8 12" id="KW-0457">Lysine biosynthesis</keyword>
<dbReference type="EMBL" id="FNZK01000019">
    <property type="protein sequence ID" value="SEJ84171.1"/>
    <property type="molecule type" value="Genomic_DNA"/>
</dbReference>
<evidence type="ECO:0000256" key="11">
    <source>
        <dbReference type="ARBA" id="ARBA00047836"/>
    </source>
</evidence>
<gene>
    <name evidence="12" type="primary">dapA</name>
    <name evidence="16" type="ORF">SAMN05660742_11936</name>
</gene>
<dbReference type="PRINTS" id="PR00146">
    <property type="entry name" value="DHPICSNTHASE"/>
</dbReference>
<feature type="active site" description="Schiff-base intermediate with substrate" evidence="12 14">
    <location>
        <position position="160"/>
    </location>
</feature>
<proteinExistence type="inferred from homology"/>
<dbReference type="CDD" id="cd00950">
    <property type="entry name" value="DHDPS"/>
    <property type="match status" value="1"/>
</dbReference>
<evidence type="ECO:0000256" key="7">
    <source>
        <dbReference type="ARBA" id="ARBA00022915"/>
    </source>
</evidence>
<keyword evidence="5 12" id="KW-0963">Cytoplasm</keyword>
<feature type="active site" description="Proton donor/acceptor" evidence="12 14">
    <location>
        <position position="132"/>
    </location>
</feature>
<evidence type="ECO:0000256" key="6">
    <source>
        <dbReference type="ARBA" id="ARBA00022605"/>
    </source>
</evidence>
<dbReference type="PIRSF" id="PIRSF001365">
    <property type="entry name" value="DHDPS"/>
    <property type="match status" value="1"/>
</dbReference>
<protein>
    <recommendedName>
        <fullName evidence="4 12">4-hydroxy-tetrahydrodipicolinate synthase</fullName>
        <shortName evidence="12">HTPA synthase</shortName>
        <ecNumber evidence="4 12">4.3.3.7</ecNumber>
    </recommendedName>
</protein>
<dbReference type="PROSITE" id="PS00666">
    <property type="entry name" value="DHDPS_2"/>
    <property type="match status" value="1"/>
</dbReference>
<evidence type="ECO:0000256" key="3">
    <source>
        <dbReference type="ARBA" id="ARBA00007592"/>
    </source>
</evidence>
<comment type="pathway">
    <text evidence="2 12">Amino-acid biosynthesis; L-lysine biosynthesis via DAP pathway; (S)-tetrahydrodipicolinate from L-aspartate: step 3/4.</text>
</comment>
<evidence type="ECO:0000256" key="9">
    <source>
        <dbReference type="ARBA" id="ARBA00023239"/>
    </source>
</evidence>
<reference evidence="16 17" key="1">
    <citation type="submission" date="2016-10" db="EMBL/GenBank/DDBJ databases">
        <authorList>
            <person name="de Groot N.N."/>
        </authorList>
    </citation>
    <scope>NUCLEOTIDE SEQUENCE [LARGE SCALE GENOMIC DNA]</scope>
    <source>
        <strain evidence="16 17">DSM 2179</strain>
    </source>
</reference>
<evidence type="ECO:0000256" key="8">
    <source>
        <dbReference type="ARBA" id="ARBA00023154"/>
    </source>
</evidence>
<dbReference type="InterPro" id="IPR013785">
    <property type="entry name" value="Aldolase_TIM"/>
</dbReference>
<evidence type="ECO:0000256" key="12">
    <source>
        <dbReference type="HAMAP-Rule" id="MF_00418"/>
    </source>
</evidence>
<evidence type="ECO:0000256" key="1">
    <source>
        <dbReference type="ARBA" id="ARBA00003294"/>
    </source>
</evidence>
<sequence>MIEGVWLPIITPFLNDHVDFPALKKMVEHYIDKGIYGFMPLATTGEIPTIDELEYEEIIAQIVEYVNGRVPIFVGCGGNDTRRLVKQLKIVEKYKVNGILSVCPFYNRPSQEGIYEHFRKISEATDLDIVLYNIPYRTGINMENETIYRLAELKNIIGLKDSCGDTKQSMQLLLNRPENFSVLTGEDCFFYNSLALGGNGGIMASAHIETEKFIALYAAMKNNDHHAAMKKWHDVVDLISLLFTESNPMPIKYVLYRAGLIHSDEARLPLIPISAQLKKKLDQVVGR</sequence>
<comment type="catalytic activity">
    <reaction evidence="11 12">
        <text>L-aspartate 4-semialdehyde + pyruvate = (2S,4S)-4-hydroxy-2,3,4,5-tetrahydrodipicolinate + H2O + H(+)</text>
        <dbReference type="Rhea" id="RHEA:34171"/>
        <dbReference type="ChEBI" id="CHEBI:15361"/>
        <dbReference type="ChEBI" id="CHEBI:15377"/>
        <dbReference type="ChEBI" id="CHEBI:15378"/>
        <dbReference type="ChEBI" id="CHEBI:67139"/>
        <dbReference type="ChEBI" id="CHEBI:537519"/>
        <dbReference type="EC" id="4.3.3.7"/>
    </reaction>
</comment>
<evidence type="ECO:0000256" key="14">
    <source>
        <dbReference type="PIRSR" id="PIRSR001365-1"/>
    </source>
</evidence>